<reference evidence="9 10" key="1">
    <citation type="submission" date="2016-10" db="EMBL/GenBank/DDBJ databases">
        <title>Reductive evolution of mitochondrial metabolism and differential evolution of invasion-related proteins in Cryptosporidium.</title>
        <authorList>
            <person name="Liu S."/>
            <person name="Roellig D.M."/>
            <person name="Guo Y."/>
            <person name="Li N."/>
            <person name="Frace M.A."/>
            <person name="Tang K."/>
            <person name="Zhang L."/>
            <person name="Feng Y."/>
            <person name="Xiao L."/>
        </authorList>
    </citation>
    <scope>NUCLEOTIDE SEQUENCE [LARGE SCALE GENOMIC DNA]</scope>
    <source>
        <strain evidence="9">39726</strain>
    </source>
</reference>
<dbReference type="GO" id="GO:0031072">
    <property type="term" value="F:heat shock protein binding"/>
    <property type="evidence" value="ECO:0007669"/>
    <property type="project" value="InterPro"/>
</dbReference>
<evidence type="ECO:0000313" key="9">
    <source>
        <dbReference type="EMBL" id="OII72516.1"/>
    </source>
</evidence>
<dbReference type="InterPro" id="IPR008971">
    <property type="entry name" value="HSP40/DnaJ_pept-bd"/>
</dbReference>
<dbReference type="GO" id="GO:0005737">
    <property type="term" value="C:cytoplasm"/>
    <property type="evidence" value="ECO:0007669"/>
    <property type="project" value="TreeGrafter"/>
</dbReference>
<sequence>MREICSRSFKFGQILSRSLFQQLNTSFSGKCLFYGALFNLPNKLLFRSITYNSDPYKVLGVSRNASDEEIKLKFRELAKKYHPDLNPSDEAKNKMARIVSAYETLSDPSKRGHFDHSRTEPAGQAYNIYKNKKNKHSYNWFEDRPWTMPNIDKIFTSSLLFDNLFGFEDFFRKERQNLTKNIHLKVTINIFDAINGTNKTIKTHSTCKCDVCNGVGIIKRPSATKCPNCGGSGINVYQNGPFLIKTLCMKCSGSGYSNLMLCLNCNGNGSIIKDKSVSLRIPRGTRNGRQLKLSSEGNYALGNYGDLFIKVYVKPHSKLKWIKDDIHISIPISINTCIFGGEINVPGLIKDTSMRVKIPPKTDPRIPYIIKGKGPPIFGKNTHGDYIIHFVTQCSYPDLSKTHKEKIGIKDKLINIISEINKKFQKRNSSV</sequence>
<dbReference type="CDD" id="cd10747">
    <property type="entry name" value="DnaJ_C"/>
    <property type="match status" value="1"/>
</dbReference>
<evidence type="ECO:0000259" key="8">
    <source>
        <dbReference type="PROSITE" id="PS51188"/>
    </source>
</evidence>
<dbReference type="GO" id="GO:0051082">
    <property type="term" value="F:unfolded protein binding"/>
    <property type="evidence" value="ECO:0007669"/>
    <property type="project" value="InterPro"/>
</dbReference>
<dbReference type="PANTHER" id="PTHR43096:SF52">
    <property type="entry name" value="DNAJ HOMOLOG 1, MITOCHONDRIAL-RELATED"/>
    <property type="match status" value="1"/>
</dbReference>
<dbReference type="SMART" id="SM00271">
    <property type="entry name" value="DnaJ"/>
    <property type="match status" value="1"/>
</dbReference>
<dbReference type="Gene3D" id="2.60.260.20">
    <property type="entry name" value="Urease metallochaperone UreE, N-terminal domain"/>
    <property type="match status" value="2"/>
</dbReference>
<feature type="domain" description="CR-type" evidence="8">
    <location>
        <begin position="196"/>
        <end position="274"/>
    </location>
</feature>
<dbReference type="EMBL" id="LRBP01000022">
    <property type="protein sequence ID" value="OII72516.1"/>
    <property type="molecule type" value="Genomic_DNA"/>
</dbReference>
<dbReference type="GO" id="GO:0042026">
    <property type="term" value="P:protein refolding"/>
    <property type="evidence" value="ECO:0007669"/>
    <property type="project" value="TreeGrafter"/>
</dbReference>
<dbReference type="VEuPathDB" id="CryptoDB:cubi_00511"/>
<accession>A0A1J4MHM9</accession>
<dbReference type="CDD" id="cd06257">
    <property type="entry name" value="DnaJ"/>
    <property type="match status" value="1"/>
</dbReference>
<dbReference type="RefSeq" id="XP_028874014.1">
    <property type="nucleotide sequence ID" value="XM_029017525.1"/>
</dbReference>
<evidence type="ECO:0000259" key="7">
    <source>
        <dbReference type="PROSITE" id="PS50076"/>
    </source>
</evidence>
<protein>
    <submittedName>
        <fullName evidence="9">DnaJ domain-containing protein</fullName>
    </submittedName>
</protein>
<comment type="caution">
    <text evidence="9">The sequence shown here is derived from an EMBL/GenBank/DDBJ whole genome shotgun (WGS) entry which is preliminary data.</text>
</comment>
<dbReference type="InterPro" id="IPR002939">
    <property type="entry name" value="DnaJ_C"/>
</dbReference>
<dbReference type="PANTHER" id="PTHR43096">
    <property type="entry name" value="DNAJ HOMOLOG 1, MITOCHONDRIAL-RELATED"/>
    <property type="match status" value="1"/>
</dbReference>
<keyword evidence="4 6" id="KW-0862">Zinc</keyword>
<dbReference type="Pfam" id="PF00684">
    <property type="entry name" value="DnaJ_CXXCXGXG"/>
    <property type="match status" value="1"/>
</dbReference>
<feature type="zinc finger region" description="CR-type" evidence="6">
    <location>
        <begin position="196"/>
        <end position="274"/>
    </location>
</feature>
<dbReference type="GeneID" id="39977304"/>
<dbReference type="InterPro" id="IPR036869">
    <property type="entry name" value="J_dom_sf"/>
</dbReference>
<dbReference type="PROSITE" id="PS51188">
    <property type="entry name" value="ZF_CR"/>
    <property type="match status" value="1"/>
</dbReference>
<proteinExistence type="predicted"/>
<dbReference type="InterPro" id="IPR001305">
    <property type="entry name" value="HSP_DnaJ_Cys-rich_dom"/>
</dbReference>
<evidence type="ECO:0000256" key="3">
    <source>
        <dbReference type="ARBA" id="ARBA00022771"/>
    </source>
</evidence>
<dbReference type="PROSITE" id="PS50076">
    <property type="entry name" value="DNAJ_2"/>
    <property type="match status" value="1"/>
</dbReference>
<keyword evidence="5" id="KW-0143">Chaperone</keyword>
<dbReference type="InterPro" id="IPR001623">
    <property type="entry name" value="DnaJ_domain"/>
</dbReference>
<evidence type="ECO:0000256" key="5">
    <source>
        <dbReference type="ARBA" id="ARBA00023186"/>
    </source>
</evidence>
<evidence type="ECO:0000256" key="2">
    <source>
        <dbReference type="ARBA" id="ARBA00022737"/>
    </source>
</evidence>
<dbReference type="PRINTS" id="PR00625">
    <property type="entry name" value="JDOMAIN"/>
</dbReference>
<dbReference type="OrthoDB" id="10256793at2759"/>
<name>A0A1J4MHM9_9CRYT</name>
<dbReference type="Proteomes" id="UP000186176">
    <property type="component" value="Unassembled WGS sequence"/>
</dbReference>
<organism evidence="9 10">
    <name type="scientific">Cryptosporidium ubiquitum</name>
    <dbReference type="NCBI Taxonomy" id="857276"/>
    <lineage>
        <taxon>Eukaryota</taxon>
        <taxon>Sar</taxon>
        <taxon>Alveolata</taxon>
        <taxon>Apicomplexa</taxon>
        <taxon>Conoidasida</taxon>
        <taxon>Coccidia</taxon>
        <taxon>Eucoccidiorida</taxon>
        <taxon>Eimeriorina</taxon>
        <taxon>Cryptosporidiidae</taxon>
        <taxon>Cryptosporidium</taxon>
    </lineage>
</organism>
<dbReference type="GO" id="GO:0008270">
    <property type="term" value="F:zinc ion binding"/>
    <property type="evidence" value="ECO:0007669"/>
    <property type="project" value="UniProtKB-KW"/>
</dbReference>
<evidence type="ECO:0000256" key="6">
    <source>
        <dbReference type="PROSITE-ProRule" id="PRU00546"/>
    </source>
</evidence>
<dbReference type="Gene3D" id="2.10.230.10">
    <property type="entry name" value="Heat shock protein DnaJ, cysteine-rich domain"/>
    <property type="match status" value="1"/>
</dbReference>
<dbReference type="SUPFAM" id="SSF57938">
    <property type="entry name" value="DnaJ/Hsp40 cysteine-rich domain"/>
    <property type="match status" value="1"/>
</dbReference>
<keyword evidence="10" id="KW-1185">Reference proteome</keyword>
<dbReference type="Pfam" id="PF01556">
    <property type="entry name" value="DnaJ_C"/>
    <property type="match status" value="1"/>
</dbReference>
<keyword evidence="2" id="KW-0677">Repeat</keyword>
<evidence type="ECO:0000256" key="1">
    <source>
        <dbReference type="ARBA" id="ARBA00022723"/>
    </source>
</evidence>
<keyword evidence="3 6" id="KW-0863">Zinc-finger</keyword>
<feature type="domain" description="J" evidence="7">
    <location>
        <begin position="54"/>
        <end position="118"/>
    </location>
</feature>
<dbReference type="Gene3D" id="1.10.287.110">
    <property type="entry name" value="DnaJ domain"/>
    <property type="match status" value="1"/>
</dbReference>
<gene>
    <name evidence="9" type="ORF">cubi_00511</name>
</gene>
<evidence type="ECO:0000313" key="10">
    <source>
        <dbReference type="Proteomes" id="UP000186176"/>
    </source>
</evidence>
<dbReference type="InterPro" id="IPR036410">
    <property type="entry name" value="HSP_DnaJ_Cys-rich_dom_sf"/>
</dbReference>
<keyword evidence="1 6" id="KW-0479">Metal-binding</keyword>
<evidence type="ECO:0000256" key="4">
    <source>
        <dbReference type="ARBA" id="ARBA00022833"/>
    </source>
</evidence>
<dbReference type="Pfam" id="PF00226">
    <property type="entry name" value="DnaJ"/>
    <property type="match status" value="1"/>
</dbReference>
<dbReference type="SUPFAM" id="SSF49493">
    <property type="entry name" value="HSP40/DnaJ peptide-binding domain"/>
    <property type="match status" value="2"/>
</dbReference>
<dbReference type="AlphaFoldDB" id="A0A1J4MHM9"/>
<dbReference type="SUPFAM" id="SSF46565">
    <property type="entry name" value="Chaperone J-domain"/>
    <property type="match status" value="1"/>
</dbReference>
<dbReference type="CDD" id="cd10719">
    <property type="entry name" value="DnaJ_zf"/>
    <property type="match status" value="1"/>
</dbReference>